<dbReference type="EnsemblPlants" id="OMERI11G16820.1">
    <property type="protein sequence ID" value="OMERI11G16820.1"/>
    <property type="gene ID" value="OMERI11G16820"/>
</dbReference>
<sequence>MRLQLRVTAAAVDKGGRRRLGGVGDGLGGGPRGGCGRRARRRATGRLRATRPRQATVRPNPVALCFPPPRHPLDPEPRHRWSYTSDGRYRSVVRGGDGDGGCSVVGGSRVAQASAKPRLPPGAWPNCSVVRWRSASAAVLQIPSEEANFSELSEKKLLQTESFEFY</sequence>
<reference evidence="2" key="2">
    <citation type="submission" date="2018-05" db="EMBL/GenBank/DDBJ databases">
        <title>OmerRS3 (Oryza meridionalis Reference Sequence Version 3).</title>
        <authorList>
            <person name="Zhang J."/>
            <person name="Kudrna D."/>
            <person name="Lee S."/>
            <person name="Talag J."/>
            <person name="Welchert J."/>
            <person name="Wing R.A."/>
        </authorList>
    </citation>
    <scope>NUCLEOTIDE SEQUENCE [LARGE SCALE GENOMIC DNA]</scope>
    <source>
        <strain evidence="2">cv. OR44</strain>
    </source>
</reference>
<dbReference type="Proteomes" id="UP000008021">
    <property type="component" value="Chromosome 11"/>
</dbReference>
<evidence type="ECO:0000313" key="2">
    <source>
        <dbReference type="EnsemblPlants" id="OMERI11G16820.1"/>
    </source>
</evidence>
<dbReference type="Gramene" id="OMERI11G16820.1">
    <property type="protein sequence ID" value="OMERI11G16820.1"/>
    <property type="gene ID" value="OMERI11G16820"/>
</dbReference>
<feature type="compositionally biased region" description="Gly residues" evidence="1">
    <location>
        <begin position="22"/>
        <end position="34"/>
    </location>
</feature>
<keyword evidence="3" id="KW-1185">Reference proteome</keyword>
<organism evidence="2">
    <name type="scientific">Oryza meridionalis</name>
    <dbReference type="NCBI Taxonomy" id="40149"/>
    <lineage>
        <taxon>Eukaryota</taxon>
        <taxon>Viridiplantae</taxon>
        <taxon>Streptophyta</taxon>
        <taxon>Embryophyta</taxon>
        <taxon>Tracheophyta</taxon>
        <taxon>Spermatophyta</taxon>
        <taxon>Magnoliopsida</taxon>
        <taxon>Liliopsida</taxon>
        <taxon>Poales</taxon>
        <taxon>Poaceae</taxon>
        <taxon>BOP clade</taxon>
        <taxon>Oryzoideae</taxon>
        <taxon>Oryzeae</taxon>
        <taxon>Oryzinae</taxon>
        <taxon>Oryza</taxon>
    </lineage>
</organism>
<feature type="compositionally biased region" description="Basic residues" evidence="1">
    <location>
        <begin position="35"/>
        <end position="51"/>
    </location>
</feature>
<feature type="region of interest" description="Disordered" evidence="1">
    <location>
        <begin position="22"/>
        <end position="82"/>
    </location>
</feature>
<reference evidence="2" key="1">
    <citation type="submission" date="2015-04" db="UniProtKB">
        <authorList>
            <consortium name="EnsemblPlants"/>
        </authorList>
    </citation>
    <scope>IDENTIFICATION</scope>
</reference>
<protein>
    <submittedName>
        <fullName evidence="2">Uncharacterized protein</fullName>
    </submittedName>
</protein>
<evidence type="ECO:0000256" key="1">
    <source>
        <dbReference type="SAM" id="MobiDB-lite"/>
    </source>
</evidence>
<evidence type="ECO:0000313" key="3">
    <source>
        <dbReference type="Proteomes" id="UP000008021"/>
    </source>
</evidence>
<dbReference type="AlphaFoldDB" id="A0A0E0F7U5"/>
<dbReference type="HOGENOM" id="CLU_1605301_0_0_1"/>
<name>A0A0E0F7U5_9ORYZ</name>
<proteinExistence type="predicted"/>
<accession>A0A0E0F7U5</accession>